<comment type="caution">
    <text evidence="4">The sequence shown here is derived from an EMBL/GenBank/DDBJ whole genome shotgun (WGS) entry which is preliminary data.</text>
</comment>
<evidence type="ECO:0000259" key="3">
    <source>
        <dbReference type="Pfam" id="PF20152"/>
    </source>
</evidence>
<keyword evidence="2" id="KW-0812">Transmembrane</keyword>
<evidence type="ECO:0000256" key="1">
    <source>
        <dbReference type="SAM" id="MobiDB-lite"/>
    </source>
</evidence>
<feature type="domain" description="DUF6534" evidence="3">
    <location>
        <begin position="99"/>
        <end position="194"/>
    </location>
</feature>
<keyword evidence="2" id="KW-1133">Transmembrane helix</keyword>
<feature type="compositionally biased region" description="Basic and acidic residues" evidence="1">
    <location>
        <begin position="219"/>
        <end position="230"/>
    </location>
</feature>
<accession>A0AAD7ALM4</accession>
<dbReference type="InterPro" id="IPR045339">
    <property type="entry name" value="DUF6534"/>
</dbReference>
<reference evidence="4" key="1">
    <citation type="submission" date="2023-03" db="EMBL/GenBank/DDBJ databases">
        <title>Massive genome expansion in bonnet fungi (Mycena s.s.) driven by repeated elements and novel gene families across ecological guilds.</title>
        <authorList>
            <consortium name="Lawrence Berkeley National Laboratory"/>
            <person name="Harder C.B."/>
            <person name="Miyauchi S."/>
            <person name="Viragh M."/>
            <person name="Kuo A."/>
            <person name="Thoen E."/>
            <person name="Andreopoulos B."/>
            <person name="Lu D."/>
            <person name="Skrede I."/>
            <person name="Drula E."/>
            <person name="Henrissat B."/>
            <person name="Morin E."/>
            <person name="Kohler A."/>
            <person name="Barry K."/>
            <person name="LaButti K."/>
            <person name="Morin E."/>
            <person name="Salamov A."/>
            <person name="Lipzen A."/>
            <person name="Mereny Z."/>
            <person name="Hegedus B."/>
            <person name="Baldrian P."/>
            <person name="Stursova M."/>
            <person name="Weitz H."/>
            <person name="Taylor A."/>
            <person name="Grigoriev I.V."/>
            <person name="Nagy L.G."/>
            <person name="Martin F."/>
            <person name="Kauserud H."/>
        </authorList>
    </citation>
    <scope>NUCLEOTIDE SEQUENCE</scope>
    <source>
        <strain evidence="4">CBHHK002</strain>
    </source>
</reference>
<dbReference type="AlphaFoldDB" id="A0AAD7ALM4"/>
<evidence type="ECO:0000313" key="4">
    <source>
        <dbReference type="EMBL" id="KAJ7362394.1"/>
    </source>
</evidence>
<dbReference type="Pfam" id="PF20152">
    <property type="entry name" value="DUF6534"/>
    <property type="match status" value="1"/>
</dbReference>
<feature type="transmembrane region" description="Helical" evidence="2">
    <location>
        <begin position="27"/>
        <end position="44"/>
    </location>
</feature>
<dbReference type="PANTHER" id="PTHR40465">
    <property type="entry name" value="CHROMOSOME 1, WHOLE GENOME SHOTGUN SEQUENCE"/>
    <property type="match status" value="1"/>
</dbReference>
<keyword evidence="5" id="KW-1185">Reference proteome</keyword>
<proteinExistence type="predicted"/>
<feature type="transmembrane region" description="Helical" evidence="2">
    <location>
        <begin position="91"/>
        <end position="113"/>
    </location>
</feature>
<sequence>MWIQNVTLFEDPGAVFSLWATHWVPKLSPLLEALIAVYVQGFFCRRLRTISGNIYIVILCMIAFAFALVSGIVANFFTFTQMSSPKYSTWMSIHLGAALCADLLLTGSTAFYLLRHSKTVLPRGPTAPILNSLLRVTIQSAAPAALCAFINFVAVVLLNGRTAIPVSATIGGGSNTVLPQLYAWSAMWTLNSREDINLAADNGRYTLHPELQGTSDSETSDHNNHGRTDKPMMGLRSRQDRLTSLGAVQKLPRNSELVYAV</sequence>
<dbReference type="Proteomes" id="UP001218218">
    <property type="component" value="Unassembled WGS sequence"/>
</dbReference>
<evidence type="ECO:0000313" key="5">
    <source>
        <dbReference type="Proteomes" id="UP001218218"/>
    </source>
</evidence>
<gene>
    <name evidence="4" type="ORF">DFH08DRAFT_840833</name>
</gene>
<feature type="region of interest" description="Disordered" evidence="1">
    <location>
        <begin position="207"/>
        <end position="236"/>
    </location>
</feature>
<dbReference type="PANTHER" id="PTHR40465:SF1">
    <property type="entry name" value="DUF6534 DOMAIN-CONTAINING PROTEIN"/>
    <property type="match status" value="1"/>
</dbReference>
<evidence type="ECO:0000256" key="2">
    <source>
        <dbReference type="SAM" id="Phobius"/>
    </source>
</evidence>
<organism evidence="4 5">
    <name type="scientific">Mycena albidolilacea</name>
    <dbReference type="NCBI Taxonomy" id="1033008"/>
    <lineage>
        <taxon>Eukaryota</taxon>
        <taxon>Fungi</taxon>
        <taxon>Dikarya</taxon>
        <taxon>Basidiomycota</taxon>
        <taxon>Agaricomycotina</taxon>
        <taxon>Agaricomycetes</taxon>
        <taxon>Agaricomycetidae</taxon>
        <taxon>Agaricales</taxon>
        <taxon>Marasmiineae</taxon>
        <taxon>Mycenaceae</taxon>
        <taxon>Mycena</taxon>
    </lineage>
</organism>
<keyword evidence="2" id="KW-0472">Membrane</keyword>
<name>A0AAD7ALM4_9AGAR</name>
<feature type="transmembrane region" description="Helical" evidence="2">
    <location>
        <begin position="56"/>
        <end position="79"/>
    </location>
</feature>
<protein>
    <recommendedName>
        <fullName evidence="3">DUF6534 domain-containing protein</fullName>
    </recommendedName>
</protein>
<dbReference type="EMBL" id="JARIHO010000004">
    <property type="protein sequence ID" value="KAJ7362394.1"/>
    <property type="molecule type" value="Genomic_DNA"/>
</dbReference>